<dbReference type="SMART" id="SM00822">
    <property type="entry name" value="PKS_KR"/>
    <property type="match status" value="1"/>
</dbReference>
<dbReference type="InterPro" id="IPR002347">
    <property type="entry name" value="SDR_fam"/>
</dbReference>
<accession>A0ABX8V2C0</accession>
<dbReference type="InterPro" id="IPR050259">
    <property type="entry name" value="SDR"/>
</dbReference>
<evidence type="ECO:0000256" key="1">
    <source>
        <dbReference type="ARBA" id="ARBA00006484"/>
    </source>
</evidence>
<evidence type="ECO:0000313" key="3">
    <source>
        <dbReference type="EMBL" id="QYD73359.1"/>
    </source>
</evidence>
<dbReference type="SUPFAM" id="SSF51735">
    <property type="entry name" value="NAD(P)-binding Rossmann-fold domains"/>
    <property type="match status" value="1"/>
</dbReference>
<dbReference type="InterPro" id="IPR057326">
    <property type="entry name" value="KR_dom"/>
</dbReference>
<dbReference type="PRINTS" id="PR00080">
    <property type="entry name" value="SDRFAMILY"/>
</dbReference>
<dbReference type="Gene3D" id="3.40.50.720">
    <property type="entry name" value="NAD(P)-binding Rossmann-like Domain"/>
    <property type="match status" value="1"/>
</dbReference>
<evidence type="ECO:0000259" key="2">
    <source>
        <dbReference type="SMART" id="SM00822"/>
    </source>
</evidence>
<dbReference type="Proteomes" id="UP000826462">
    <property type="component" value="Chromosome 2"/>
</dbReference>
<dbReference type="NCBIfam" id="NF009466">
    <property type="entry name" value="PRK12826.1-2"/>
    <property type="match status" value="1"/>
</dbReference>
<proteinExistence type="inferred from homology"/>
<protein>
    <submittedName>
        <fullName evidence="3">SDR family oxidoreductase</fullName>
    </submittedName>
</protein>
<dbReference type="EMBL" id="CP080096">
    <property type="protein sequence ID" value="QYD73359.1"/>
    <property type="molecule type" value="Genomic_DNA"/>
</dbReference>
<dbReference type="InterPro" id="IPR036291">
    <property type="entry name" value="NAD(P)-bd_dom_sf"/>
</dbReference>
<name>A0ABX8V2C0_9BURK</name>
<comment type="similarity">
    <text evidence="1">Belongs to the short-chain dehydrogenases/reductases (SDR) family.</text>
</comment>
<dbReference type="RefSeq" id="WP_219803104.1">
    <property type="nucleotide sequence ID" value="NZ_CP080096.1"/>
</dbReference>
<dbReference type="PANTHER" id="PTHR42879">
    <property type="entry name" value="3-OXOACYL-(ACYL-CARRIER-PROTEIN) REDUCTASE"/>
    <property type="match status" value="1"/>
</dbReference>
<organism evidence="3 4">
    <name type="scientific">Paraburkholderia edwinii</name>
    <dbReference type="NCBI Taxonomy" id="2861782"/>
    <lineage>
        <taxon>Bacteria</taxon>
        <taxon>Pseudomonadati</taxon>
        <taxon>Pseudomonadota</taxon>
        <taxon>Betaproteobacteria</taxon>
        <taxon>Burkholderiales</taxon>
        <taxon>Burkholderiaceae</taxon>
        <taxon>Paraburkholderia</taxon>
    </lineage>
</organism>
<dbReference type="PANTHER" id="PTHR42879:SF2">
    <property type="entry name" value="3-OXOACYL-[ACYL-CARRIER-PROTEIN] REDUCTASE FABG"/>
    <property type="match status" value="1"/>
</dbReference>
<sequence>MSAAPRERVAVVTGAARNIGRAIALELAAAGATVVVNARSSAAEAAETVRAIEAAGGRAVVELADVSAPDGAQALMKAAVERFGHIDVLVNNAALRREVPFEQLDWTQWREVMSVILDGAYLCARAALPHMIGSEAGAIVNIGGMSAHAGSAGRAHVIAAKAGLVGLTRALAHDLAPDGITVNCVVPGLIATQRGGAAGNTEPAHHAERKTLLGRRGTPEEVADVVAFLCSDKARYLTGQVIHANGGAFLG</sequence>
<reference evidence="3 4" key="1">
    <citation type="submission" date="2021-07" db="EMBL/GenBank/DDBJ databases">
        <title>Paraburkholderia edwinii protects Aspergillus sp. from phenazines by acting as a toxin sponge.</title>
        <authorList>
            <person name="Dahlstrom K.M."/>
            <person name="Newman D.K."/>
        </authorList>
    </citation>
    <scope>NUCLEOTIDE SEQUENCE [LARGE SCALE GENOMIC DNA]</scope>
    <source>
        <strain evidence="3 4">Pe01</strain>
    </source>
</reference>
<feature type="domain" description="Ketoreductase" evidence="2">
    <location>
        <begin position="8"/>
        <end position="178"/>
    </location>
</feature>
<dbReference type="Pfam" id="PF13561">
    <property type="entry name" value="adh_short_C2"/>
    <property type="match status" value="1"/>
</dbReference>
<gene>
    <name evidence="3" type="ORF">KZJ38_27400</name>
</gene>
<evidence type="ECO:0000313" key="4">
    <source>
        <dbReference type="Proteomes" id="UP000826462"/>
    </source>
</evidence>
<dbReference type="PRINTS" id="PR00081">
    <property type="entry name" value="GDHRDH"/>
</dbReference>
<keyword evidence="4" id="KW-1185">Reference proteome</keyword>